<organism evidence="2">
    <name type="scientific">Sporisorium scitamineum</name>
    <dbReference type="NCBI Taxonomy" id="49012"/>
    <lineage>
        <taxon>Eukaryota</taxon>
        <taxon>Fungi</taxon>
        <taxon>Dikarya</taxon>
        <taxon>Basidiomycota</taxon>
        <taxon>Ustilaginomycotina</taxon>
        <taxon>Ustilaginomycetes</taxon>
        <taxon>Ustilaginales</taxon>
        <taxon>Ustilaginaceae</taxon>
        <taxon>Sporisorium</taxon>
    </lineage>
</organism>
<feature type="compositionally biased region" description="Low complexity" evidence="1">
    <location>
        <begin position="288"/>
        <end position="310"/>
    </location>
</feature>
<gene>
    <name evidence="2" type="ORF">SPSC_03671</name>
</gene>
<feature type="region of interest" description="Disordered" evidence="1">
    <location>
        <begin position="285"/>
        <end position="324"/>
    </location>
</feature>
<evidence type="ECO:0000256" key="1">
    <source>
        <dbReference type="SAM" id="MobiDB-lite"/>
    </source>
</evidence>
<protein>
    <submittedName>
        <fullName evidence="2">Uncharacterized protein</fullName>
    </submittedName>
</protein>
<reference evidence="2" key="1">
    <citation type="submission" date="2014-06" db="EMBL/GenBank/DDBJ databases">
        <authorList>
            <person name="Ju J."/>
            <person name="Zhang J."/>
        </authorList>
    </citation>
    <scope>NUCLEOTIDE SEQUENCE</scope>
    <source>
        <strain evidence="2">SscI8</strain>
    </source>
</reference>
<dbReference type="OrthoDB" id="2555305at2759"/>
<dbReference type="AlphaFoldDB" id="A0A127Z322"/>
<name>A0A127Z322_9BASI</name>
<proteinExistence type="predicted"/>
<feature type="region of interest" description="Disordered" evidence="1">
    <location>
        <begin position="155"/>
        <end position="182"/>
    </location>
</feature>
<dbReference type="EMBL" id="LK056669">
    <property type="protein sequence ID" value="CDR88085.1"/>
    <property type="molecule type" value="Genomic_DNA"/>
</dbReference>
<evidence type="ECO:0000313" key="2">
    <source>
        <dbReference type="EMBL" id="CDR88085.1"/>
    </source>
</evidence>
<sequence>MSFSPLPAPDTVASSSIWARRMITKSNPTTNAEVELNVLSLLLDVPEEPLPSPLSPVSPFSASSPWSANPPPAFHRAHTVAAEASFLTYTPQAVQQRSRSMGGGGLEESLLEMHAAQTAVKAALDVLEEPSLGGRGLRISTGGGGALGLTAPVSPEGSCFSESEGGGVKKKGRARMSQEKRKRLARRREREALVAALGQDSQQLGAGAELNHHQVQFSRSAPVTLMRSYFPSSGGGNSGAFGGFPFSTSPSSYHVPSYETAFNTPLSSPRSVGVAELPSPALTHASVTSGFGSIGTPSSSPTTTVMTSDPQSSPPTLIVQPPSPQRVRNGYAKQTRWNGVVTAQSLASVY</sequence>
<accession>A0A127Z322</accession>
<feature type="compositionally biased region" description="Basic residues" evidence="1">
    <location>
        <begin position="168"/>
        <end position="182"/>
    </location>
</feature>